<proteinExistence type="predicted"/>
<dbReference type="GO" id="GO:0043565">
    <property type="term" value="F:sequence-specific DNA binding"/>
    <property type="evidence" value="ECO:0007669"/>
    <property type="project" value="InterPro"/>
</dbReference>
<dbReference type="Gene3D" id="3.40.50.2300">
    <property type="match status" value="1"/>
</dbReference>
<dbReference type="SUPFAM" id="SSF46689">
    <property type="entry name" value="Homeodomain-like"/>
    <property type="match status" value="1"/>
</dbReference>
<dbReference type="InterPro" id="IPR025943">
    <property type="entry name" value="Sigma_54_int_dom_ATP-bd_2"/>
</dbReference>
<dbReference type="Proteomes" id="UP000094769">
    <property type="component" value="Unassembled WGS sequence"/>
</dbReference>
<evidence type="ECO:0000256" key="1">
    <source>
        <dbReference type="ARBA" id="ARBA00022741"/>
    </source>
</evidence>
<dbReference type="PROSITE" id="PS50110">
    <property type="entry name" value="RESPONSE_REGULATORY"/>
    <property type="match status" value="1"/>
</dbReference>
<dbReference type="InterPro" id="IPR002078">
    <property type="entry name" value="Sigma_54_int"/>
</dbReference>
<dbReference type="SUPFAM" id="SSF52540">
    <property type="entry name" value="P-loop containing nucleoside triphosphate hydrolases"/>
    <property type="match status" value="1"/>
</dbReference>
<dbReference type="Pfam" id="PF02954">
    <property type="entry name" value="HTH_8"/>
    <property type="match status" value="1"/>
</dbReference>
<dbReference type="GO" id="GO:0000160">
    <property type="term" value="P:phosphorelay signal transduction system"/>
    <property type="evidence" value="ECO:0007669"/>
    <property type="project" value="InterPro"/>
</dbReference>
<keyword evidence="6" id="KW-0597">Phosphoprotein</keyword>
<evidence type="ECO:0000256" key="5">
    <source>
        <dbReference type="ARBA" id="ARBA00023163"/>
    </source>
</evidence>
<evidence type="ECO:0000256" key="6">
    <source>
        <dbReference type="PROSITE-ProRule" id="PRU00169"/>
    </source>
</evidence>
<dbReference type="InterPro" id="IPR011006">
    <property type="entry name" value="CheY-like_superfamily"/>
</dbReference>
<dbReference type="EMBL" id="MARB01000013">
    <property type="protein sequence ID" value="ODJ87312.1"/>
    <property type="molecule type" value="Genomic_DNA"/>
</dbReference>
<keyword evidence="2" id="KW-0067">ATP-binding</keyword>
<dbReference type="InterPro" id="IPR009057">
    <property type="entry name" value="Homeodomain-like_sf"/>
</dbReference>
<dbReference type="InterPro" id="IPR027417">
    <property type="entry name" value="P-loop_NTPase"/>
</dbReference>
<keyword evidence="5" id="KW-0804">Transcription</keyword>
<dbReference type="PANTHER" id="PTHR32071">
    <property type="entry name" value="TRANSCRIPTIONAL REGULATORY PROTEIN"/>
    <property type="match status" value="1"/>
</dbReference>
<dbReference type="InterPro" id="IPR058031">
    <property type="entry name" value="AAA_lid_NorR"/>
</dbReference>
<dbReference type="CDD" id="cd00009">
    <property type="entry name" value="AAA"/>
    <property type="match status" value="1"/>
</dbReference>
<dbReference type="Pfam" id="PF25601">
    <property type="entry name" value="AAA_lid_14"/>
    <property type="match status" value="1"/>
</dbReference>
<reference evidence="9 10" key="1">
    <citation type="submission" date="2016-06" db="EMBL/GenBank/DDBJ databases">
        <title>Genome sequence of endosymbiont of Candidatus Endolucinida thiodiazotropha.</title>
        <authorList>
            <person name="Poehlein A."/>
            <person name="Koenig S."/>
            <person name="Heiden S.E."/>
            <person name="Thuermer A."/>
            <person name="Voget S."/>
            <person name="Daniel R."/>
            <person name="Markert S."/>
            <person name="Gros O."/>
            <person name="Schweder T."/>
        </authorList>
    </citation>
    <scope>NUCLEOTIDE SEQUENCE [LARGE SCALE GENOMIC DNA]</scope>
    <source>
        <strain evidence="9 10">COS</strain>
    </source>
</reference>
<dbReference type="PROSITE" id="PS00676">
    <property type="entry name" value="SIGMA54_INTERACT_2"/>
    <property type="match status" value="1"/>
</dbReference>
<dbReference type="FunFam" id="3.40.50.300:FF:000006">
    <property type="entry name" value="DNA-binding transcriptional regulator NtrC"/>
    <property type="match status" value="1"/>
</dbReference>
<feature type="modified residue" description="4-aspartylphosphate" evidence="6">
    <location>
        <position position="67"/>
    </location>
</feature>
<dbReference type="Gene3D" id="3.40.50.300">
    <property type="entry name" value="P-loop containing nucleotide triphosphate hydrolases"/>
    <property type="match status" value="1"/>
</dbReference>
<sequence>MQNSMDQTMEADSYKDLCLLLVEDDEIMQISLVDRLRIESIPVRAVSDTASARKELEKGDIDLVVTDIRLPDGTGIELFTDISNNYPGIPVILMTAYGDISDAVATVKAGALDYLTKPFDINEFIKKVVHQLSCISDIQLTANNPDTDNDYFKPGSGCLGKSNAMRKIERLVARLRESDSSVLLTGESGVGKEVVANLIHNNSLRSQGPMVSVNCAALPATLIESELFGHEKGAFTGATQQRKGRFEQAQGGTIFLDEIAEVSSDIQVKLLRVLQEREFERVGGSVSIPLDVRVIAATQANLDVVIEKNEFRSDLYWRLNVINIDIPPLRQRREDIVYLARQFVSQLGRCKKGGIKGLSKEAELSLQSMSFPGNVRELKNVIERAVALCDGPWISQSDLSITDSNAHTHDTTTLKETIEEAERKSITRALAENKGKINQTADSLGISRKNLWEKMKRYEIDK</sequence>
<comment type="caution">
    <text evidence="9">The sequence shown here is derived from an EMBL/GenBank/DDBJ whole genome shotgun (WGS) entry which is preliminary data.</text>
</comment>
<dbReference type="PROSITE" id="PS00688">
    <property type="entry name" value="SIGMA54_INTERACT_3"/>
    <property type="match status" value="1"/>
</dbReference>
<keyword evidence="1" id="KW-0547">Nucleotide-binding</keyword>
<evidence type="ECO:0000313" key="10">
    <source>
        <dbReference type="Proteomes" id="UP000094769"/>
    </source>
</evidence>
<accession>A0A7Z1AEY1</accession>
<keyword evidence="4" id="KW-0238">DNA-binding</keyword>
<dbReference type="AlphaFoldDB" id="A0A7Z1AEY1"/>
<name>A0A7Z1AEY1_9GAMM</name>
<dbReference type="SMART" id="SM00448">
    <property type="entry name" value="REC"/>
    <property type="match status" value="1"/>
</dbReference>
<keyword evidence="10" id="KW-1185">Reference proteome</keyword>
<dbReference type="Gene3D" id="1.10.10.60">
    <property type="entry name" value="Homeodomain-like"/>
    <property type="match status" value="1"/>
</dbReference>
<feature type="domain" description="Sigma-54 factor interaction" evidence="7">
    <location>
        <begin position="158"/>
        <end position="387"/>
    </location>
</feature>
<dbReference type="InterPro" id="IPR003593">
    <property type="entry name" value="AAA+_ATPase"/>
</dbReference>
<gene>
    <name evidence="9" type="primary">zraR_5</name>
    <name evidence="9" type="ORF">CODIS_25640</name>
</gene>
<evidence type="ECO:0000259" key="7">
    <source>
        <dbReference type="PROSITE" id="PS50045"/>
    </source>
</evidence>
<dbReference type="Gene3D" id="1.10.8.60">
    <property type="match status" value="1"/>
</dbReference>
<evidence type="ECO:0000256" key="4">
    <source>
        <dbReference type="ARBA" id="ARBA00023125"/>
    </source>
</evidence>
<dbReference type="PROSITE" id="PS00675">
    <property type="entry name" value="SIGMA54_INTERACT_1"/>
    <property type="match status" value="1"/>
</dbReference>
<dbReference type="InterPro" id="IPR025662">
    <property type="entry name" value="Sigma_54_int_dom_ATP-bd_1"/>
</dbReference>
<evidence type="ECO:0000256" key="3">
    <source>
        <dbReference type="ARBA" id="ARBA00023015"/>
    </source>
</evidence>
<dbReference type="Pfam" id="PF00072">
    <property type="entry name" value="Response_reg"/>
    <property type="match status" value="1"/>
</dbReference>
<dbReference type="InterPro" id="IPR025944">
    <property type="entry name" value="Sigma_54_int_dom_CS"/>
</dbReference>
<dbReference type="Pfam" id="PF00158">
    <property type="entry name" value="Sigma54_activat"/>
    <property type="match status" value="1"/>
</dbReference>
<dbReference type="SMART" id="SM00382">
    <property type="entry name" value="AAA"/>
    <property type="match status" value="1"/>
</dbReference>
<dbReference type="GO" id="GO:0005524">
    <property type="term" value="F:ATP binding"/>
    <property type="evidence" value="ECO:0007669"/>
    <property type="project" value="UniProtKB-KW"/>
</dbReference>
<evidence type="ECO:0000259" key="8">
    <source>
        <dbReference type="PROSITE" id="PS50110"/>
    </source>
</evidence>
<dbReference type="SUPFAM" id="SSF52172">
    <property type="entry name" value="CheY-like"/>
    <property type="match status" value="1"/>
</dbReference>
<dbReference type="InterPro" id="IPR002197">
    <property type="entry name" value="HTH_Fis"/>
</dbReference>
<protein>
    <submittedName>
        <fullName evidence="9">Transcriptional regulatory protein ZraR</fullName>
    </submittedName>
</protein>
<dbReference type="PROSITE" id="PS50045">
    <property type="entry name" value="SIGMA54_INTERACT_4"/>
    <property type="match status" value="1"/>
</dbReference>
<dbReference type="PANTHER" id="PTHR32071:SF122">
    <property type="entry name" value="SIGMA FACTOR"/>
    <property type="match status" value="1"/>
</dbReference>
<organism evidence="9 10">
    <name type="scientific">Candidatus Thiodiazotropha endolucinida</name>
    <dbReference type="NCBI Taxonomy" id="1655433"/>
    <lineage>
        <taxon>Bacteria</taxon>
        <taxon>Pseudomonadati</taxon>
        <taxon>Pseudomonadota</taxon>
        <taxon>Gammaproteobacteria</taxon>
        <taxon>Chromatiales</taxon>
        <taxon>Sedimenticolaceae</taxon>
        <taxon>Candidatus Thiodiazotropha</taxon>
    </lineage>
</organism>
<dbReference type="OrthoDB" id="9762726at2"/>
<feature type="domain" description="Response regulatory" evidence="8">
    <location>
        <begin position="18"/>
        <end position="132"/>
    </location>
</feature>
<dbReference type="CDD" id="cd00156">
    <property type="entry name" value="REC"/>
    <property type="match status" value="1"/>
</dbReference>
<evidence type="ECO:0000313" key="9">
    <source>
        <dbReference type="EMBL" id="ODJ87312.1"/>
    </source>
</evidence>
<evidence type="ECO:0000256" key="2">
    <source>
        <dbReference type="ARBA" id="ARBA00022840"/>
    </source>
</evidence>
<dbReference type="InterPro" id="IPR001789">
    <property type="entry name" value="Sig_transdc_resp-reg_receiver"/>
</dbReference>
<keyword evidence="3" id="KW-0805">Transcription regulation</keyword>
<dbReference type="PRINTS" id="PR01590">
    <property type="entry name" value="HTHFIS"/>
</dbReference>
<dbReference type="GO" id="GO:0006355">
    <property type="term" value="P:regulation of DNA-templated transcription"/>
    <property type="evidence" value="ECO:0007669"/>
    <property type="project" value="InterPro"/>
</dbReference>